<name>A0ABU9IDX3_9SPHN</name>
<reference evidence="1 2" key="1">
    <citation type="submission" date="2024-04" db="EMBL/GenBank/DDBJ databases">
        <title>Aurantiacibacter sp. DGU6 16S ribosomal RNA gene Genome sequencing and assembly.</title>
        <authorList>
            <person name="Park S."/>
        </authorList>
    </citation>
    <scope>NUCLEOTIDE SEQUENCE [LARGE SCALE GENOMIC DNA]</scope>
    <source>
        <strain evidence="1 2">DGU6</strain>
    </source>
</reference>
<sequence length="62" mass="6840">MILLEIGPSPTEFQDVDGEILSWSQRARELGREIEIPRAVLPDQAACTALQELLSPSSAQVY</sequence>
<proteinExistence type="predicted"/>
<evidence type="ECO:0000313" key="1">
    <source>
        <dbReference type="EMBL" id="MEL1250621.1"/>
    </source>
</evidence>
<evidence type="ECO:0000313" key="2">
    <source>
        <dbReference type="Proteomes" id="UP001497045"/>
    </source>
</evidence>
<dbReference type="EMBL" id="JBBYHV010000001">
    <property type="protein sequence ID" value="MEL1250621.1"/>
    <property type="molecule type" value="Genomic_DNA"/>
</dbReference>
<gene>
    <name evidence="1" type="ORF">AAEO60_08060</name>
</gene>
<keyword evidence="2" id="KW-1185">Reference proteome</keyword>
<protein>
    <submittedName>
        <fullName evidence="1">Uncharacterized protein</fullName>
    </submittedName>
</protein>
<dbReference type="Proteomes" id="UP001497045">
    <property type="component" value="Unassembled WGS sequence"/>
</dbReference>
<dbReference type="RefSeq" id="WP_341673137.1">
    <property type="nucleotide sequence ID" value="NZ_JBBYHV010000001.1"/>
</dbReference>
<organism evidence="1 2">
    <name type="scientific">Aurantiacibacter gilvus</name>
    <dbReference type="NCBI Taxonomy" id="3139141"/>
    <lineage>
        <taxon>Bacteria</taxon>
        <taxon>Pseudomonadati</taxon>
        <taxon>Pseudomonadota</taxon>
        <taxon>Alphaproteobacteria</taxon>
        <taxon>Sphingomonadales</taxon>
        <taxon>Erythrobacteraceae</taxon>
        <taxon>Aurantiacibacter</taxon>
    </lineage>
</organism>
<comment type="caution">
    <text evidence="1">The sequence shown here is derived from an EMBL/GenBank/DDBJ whole genome shotgun (WGS) entry which is preliminary data.</text>
</comment>
<accession>A0ABU9IDX3</accession>